<reference evidence="2 3" key="1">
    <citation type="submission" date="2020-04" db="EMBL/GenBank/DDBJ databases">
        <title>Thermobifida alba genome sequencing and assembly.</title>
        <authorList>
            <person name="Luzics S."/>
            <person name="Horvath B."/>
            <person name="Nagy I."/>
            <person name="Toth A."/>
            <person name="Nagy I."/>
            <person name="Kukolya J."/>
        </authorList>
    </citation>
    <scope>NUCLEOTIDE SEQUENCE [LARGE SCALE GENOMIC DNA]</scope>
    <source>
        <strain evidence="2 3">DSM 43795</strain>
    </source>
</reference>
<dbReference type="Gene3D" id="3.10.450.50">
    <property type="match status" value="1"/>
</dbReference>
<sequence length="129" mass="13782">MSDTDLLEELLRLERRGWDSLCAGTGADFYGSLMTDDGVMVLAHGFALDRAAVVASLDDAPPWSGYEISDARLVGTGPGGAALCYTGTAHRDGAASVFRALMSSVYVRREDGWRLALYQQTPLPAPENG</sequence>
<accession>A0ABY4KZE6</accession>
<protein>
    <submittedName>
        <fullName evidence="2">Nuclear transport factor 2 family protein</fullName>
    </submittedName>
</protein>
<keyword evidence="3" id="KW-1185">Reference proteome</keyword>
<name>A0ABY4KZE6_THEAE</name>
<dbReference type="InterPro" id="IPR027843">
    <property type="entry name" value="DUF4440"/>
</dbReference>
<feature type="domain" description="DUF4440" evidence="1">
    <location>
        <begin position="10"/>
        <end position="115"/>
    </location>
</feature>
<organism evidence="2 3">
    <name type="scientific">Thermobifida alba</name>
    <name type="common">Thermomonospora alba</name>
    <dbReference type="NCBI Taxonomy" id="53522"/>
    <lineage>
        <taxon>Bacteria</taxon>
        <taxon>Bacillati</taxon>
        <taxon>Actinomycetota</taxon>
        <taxon>Actinomycetes</taxon>
        <taxon>Streptosporangiales</taxon>
        <taxon>Nocardiopsidaceae</taxon>
        <taxon>Thermobifida</taxon>
    </lineage>
</organism>
<dbReference type="InterPro" id="IPR032710">
    <property type="entry name" value="NTF2-like_dom_sf"/>
</dbReference>
<proteinExistence type="predicted"/>
<dbReference type="SUPFAM" id="SSF54427">
    <property type="entry name" value="NTF2-like"/>
    <property type="match status" value="1"/>
</dbReference>
<gene>
    <name evidence="2" type="ORF">FOF52_07380</name>
</gene>
<evidence type="ECO:0000313" key="2">
    <source>
        <dbReference type="EMBL" id="UPT20802.1"/>
    </source>
</evidence>
<evidence type="ECO:0000313" key="3">
    <source>
        <dbReference type="Proteomes" id="UP000832041"/>
    </source>
</evidence>
<dbReference type="RefSeq" id="WP_248593083.1">
    <property type="nucleotide sequence ID" value="NZ_BAABEB010000027.1"/>
</dbReference>
<dbReference type="EMBL" id="CP051627">
    <property type="protein sequence ID" value="UPT20802.1"/>
    <property type="molecule type" value="Genomic_DNA"/>
</dbReference>
<dbReference type="Proteomes" id="UP000832041">
    <property type="component" value="Chromosome"/>
</dbReference>
<dbReference type="Pfam" id="PF14534">
    <property type="entry name" value="DUF4440"/>
    <property type="match status" value="1"/>
</dbReference>
<evidence type="ECO:0000259" key="1">
    <source>
        <dbReference type="Pfam" id="PF14534"/>
    </source>
</evidence>